<name>A0A0D8B7V1_9ACTN</name>
<proteinExistence type="predicted"/>
<dbReference type="EMBL" id="JYFN01000062">
    <property type="protein sequence ID" value="KJE20348.1"/>
    <property type="molecule type" value="Genomic_DNA"/>
</dbReference>
<dbReference type="Proteomes" id="UP000032545">
    <property type="component" value="Unassembled WGS sequence"/>
</dbReference>
<accession>A0A0D8B7V1</accession>
<sequence>MSRFARVRWLRCDRCGASYTSERGHPNCPRPIRFVVRRTIRKEGTR</sequence>
<dbReference type="AlphaFoldDB" id="A0A0D8B7V1"/>
<gene>
    <name evidence="1" type="ORF">FF36_05322</name>
</gene>
<dbReference type="PATRIC" id="fig|1502723.3.peg.5732"/>
<reference evidence="1 2" key="2">
    <citation type="journal article" date="2016" name="Genome Announc.">
        <title>Permanent Draft Genome Sequences for Two Variants of Frankia sp. Strain CpI1, the First Frankia Strain Isolated from Root Nodules of Comptonia peregrina.</title>
        <authorList>
            <person name="Oshone R."/>
            <person name="Hurst S.G.IV."/>
            <person name="Abebe-Akele F."/>
            <person name="Simpson S."/>
            <person name="Morris K."/>
            <person name="Thomas W.K."/>
            <person name="Tisa L.S."/>
        </authorList>
    </citation>
    <scope>NUCLEOTIDE SEQUENCE [LARGE SCALE GENOMIC DNA]</scope>
    <source>
        <strain evidence="2">CpI1-S</strain>
    </source>
</reference>
<organism evidence="1 2">
    <name type="scientific">Frankia torreyi</name>
    <dbReference type="NCBI Taxonomy" id="1856"/>
    <lineage>
        <taxon>Bacteria</taxon>
        <taxon>Bacillati</taxon>
        <taxon>Actinomycetota</taxon>
        <taxon>Actinomycetes</taxon>
        <taxon>Frankiales</taxon>
        <taxon>Frankiaceae</taxon>
        <taxon>Frankia</taxon>
    </lineage>
</organism>
<evidence type="ECO:0000313" key="1">
    <source>
        <dbReference type="EMBL" id="KJE20348.1"/>
    </source>
</evidence>
<comment type="caution">
    <text evidence="1">The sequence shown here is derived from an EMBL/GenBank/DDBJ whole genome shotgun (WGS) entry which is preliminary data.</text>
</comment>
<reference evidence="2" key="1">
    <citation type="submission" date="2015-02" db="EMBL/GenBank/DDBJ databases">
        <title>Draft Genome of Frankia sp. CpI1-S.</title>
        <authorList>
            <person name="Oshone R.T."/>
            <person name="Ngom M."/>
            <person name="Ghodhbane-Gtari F."/>
            <person name="Gtari M."/>
            <person name="Morris K."/>
            <person name="Thomas K."/>
            <person name="Sen A."/>
            <person name="Tisa L.S."/>
        </authorList>
    </citation>
    <scope>NUCLEOTIDE SEQUENCE [LARGE SCALE GENOMIC DNA]</scope>
    <source>
        <strain evidence="2">CpI1-S</strain>
    </source>
</reference>
<keyword evidence="2" id="KW-1185">Reference proteome</keyword>
<evidence type="ECO:0000313" key="2">
    <source>
        <dbReference type="Proteomes" id="UP000032545"/>
    </source>
</evidence>
<protein>
    <submittedName>
        <fullName evidence="1">Uncharacterized protein</fullName>
    </submittedName>
</protein>